<comment type="caution">
    <text evidence="1">The sequence shown here is derived from an EMBL/GenBank/DDBJ whole genome shotgun (WGS) entry which is preliminary data.</text>
</comment>
<name>A0A645C795_9ZZZZ</name>
<dbReference type="AlphaFoldDB" id="A0A645C795"/>
<proteinExistence type="predicted"/>
<organism evidence="1">
    <name type="scientific">bioreactor metagenome</name>
    <dbReference type="NCBI Taxonomy" id="1076179"/>
    <lineage>
        <taxon>unclassified sequences</taxon>
        <taxon>metagenomes</taxon>
        <taxon>ecological metagenomes</taxon>
    </lineage>
</organism>
<dbReference type="EMBL" id="VSSQ01025468">
    <property type="protein sequence ID" value="MPM73610.1"/>
    <property type="molecule type" value="Genomic_DNA"/>
</dbReference>
<accession>A0A645C795</accession>
<sequence length="316" mass="35515">MKFQRHVGLTLREQLTDADGRLLFAGLAEKIQAAGCHQKLFVFAVGGGALYGDNAPFYSMSEFNSYFSGAGALFNFSGVLFQRPQQLFNSECCWNLEPGPHSETLAIDPDRKAAADRYTQMAGRRQLLEPRHAAADGWLAQACRRIYGNKAGDAIFRYQLLRTAHGDYPLSVLYMHLTMEKPWKKLAEPPDPRPGETLRRRVKSFADECDRWRELAAATGEGKALIDEAIRHLRADWKRTELIRQSRQLEIGQTVAMLMAELWARRAGTAPVLKAPRRQLAELRRLIAALPADYPSLADGDAALYGMYCDKLTELL</sequence>
<gene>
    <name evidence="1" type="ORF">SDC9_120592</name>
</gene>
<evidence type="ECO:0000313" key="1">
    <source>
        <dbReference type="EMBL" id="MPM73610.1"/>
    </source>
</evidence>
<reference evidence="1" key="1">
    <citation type="submission" date="2019-08" db="EMBL/GenBank/DDBJ databases">
        <authorList>
            <person name="Kucharzyk K."/>
            <person name="Murdoch R.W."/>
            <person name="Higgins S."/>
            <person name="Loffler F."/>
        </authorList>
    </citation>
    <scope>NUCLEOTIDE SEQUENCE</scope>
</reference>
<protein>
    <submittedName>
        <fullName evidence="1">Uncharacterized protein</fullName>
    </submittedName>
</protein>